<feature type="domain" description="PAS" evidence="10">
    <location>
        <begin position="17"/>
        <end position="80"/>
    </location>
</feature>
<keyword evidence="3" id="KW-0597">Phosphoprotein</keyword>
<evidence type="ECO:0000313" key="12">
    <source>
        <dbReference type="EMBL" id="SJZ76495.1"/>
    </source>
</evidence>
<dbReference type="InterPro" id="IPR000700">
    <property type="entry name" value="PAS-assoc_C"/>
</dbReference>
<dbReference type="Pfam" id="PF08448">
    <property type="entry name" value="PAS_4"/>
    <property type="match status" value="1"/>
</dbReference>
<dbReference type="SUPFAM" id="SSF55785">
    <property type="entry name" value="PYP-like sensor domain (PAS domain)"/>
    <property type="match status" value="1"/>
</dbReference>
<dbReference type="InterPro" id="IPR013656">
    <property type="entry name" value="PAS_4"/>
</dbReference>
<organism evidence="12 13">
    <name type="scientific">Carboxydocella sporoproducens DSM 16521</name>
    <dbReference type="NCBI Taxonomy" id="1121270"/>
    <lineage>
        <taxon>Bacteria</taxon>
        <taxon>Bacillati</taxon>
        <taxon>Bacillota</taxon>
        <taxon>Clostridia</taxon>
        <taxon>Eubacteriales</taxon>
        <taxon>Clostridiales Family XVI. Incertae Sedis</taxon>
        <taxon>Carboxydocella</taxon>
    </lineage>
</organism>
<reference evidence="13" key="1">
    <citation type="submission" date="2017-02" db="EMBL/GenBank/DDBJ databases">
        <authorList>
            <person name="Varghese N."/>
            <person name="Submissions S."/>
        </authorList>
    </citation>
    <scope>NUCLEOTIDE SEQUENCE [LARGE SCALE GENOMIC DNA]</scope>
    <source>
        <strain evidence="13">DSM 16521</strain>
    </source>
</reference>
<dbReference type="Gene3D" id="3.30.450.20">
    <property type="entry name" value="PAS domain"/>
    <property type="match status" value="1"/>
</dbReference>
<sequence length="353" mass="39172">MSAGKGKELIKIGKSPLFNSLVDGIMILDPDACCVQINQAAADIFAVNPEHFIGQNVVECHSPLFQAQVLELMEEFRSGNKEAYEKRNIKVNQRLLDVFMTPLRDSKNRFLGLIMMVRDVTREREMQDKLIRQEKLAVVGQLAAGLAHEIRNPLTTVMGFMQLLNPLLPEGKAREYAALVNEELRRIKGLVSEILLLTKPSAPNFRDVDLINLVRETLAVMVSEANLKGVALEGVTYGQAYVRADREQIKQVLVNFIKNAVDACGSRGKVVVEVESREQEWAVLVMDDGPGLPPEVLNKVFEPFFTTKEEGMGLGLVVSKQIAETHGGRIELGNWPTGGAVATLYLPKLSRTH</sequence>
<dbReference type="Pfam" id="PF00512">
    <property type="entry name" value="HisKA"/>
    <property type="match status" value="1"/>
</dbReference>
<dbReference type="InterPro" id="IPR005467">
    <property type="entry name" value="His_kinase_dom"/>
</dbReference>
<dbReference type="OrthoDB" id="505470at2"/>
<evidence type="ECO:0000256" key="5">
    <source>
        <dbReference type="ARBA" id="ARBA00022741"/>
    </source>
</evidence>
<dbReference type="RefSeq" id="WP_078664965.1">
    <property type="nucleotide sequence ID" value="NZ_FUXM01000006.1"/>
</dbReference>
<evidence type="ECO:0000313" key="13">
    <source>
        <dbReference type="Proteomes" id="UP000189933"/>
    </source>
</evidence>
<dbReference type="InterPro" id="IPR003661">
    <property type="entry name" value="HisK_dim/P_dom"/>
</dbReference>
<dbReference type="Pfam" id="PF02518">
    <property type="entry name" value="HATPase_c"/>
    <property type="match status" value="1"/>
</dbReference>
<dbReference type="Gene3D" id="3.30.565.10">
    <property type="entry name" value="Histidine kinase-like ATPase, C-terminal domain"/>
    <property type="match status" value="1"/>
</dbReference>
<dbReference type="SMART" id="SM00388">
    <property type="entry name" value="HisKA"/>
    <property type="match status" value="1"/>
</dbReference>
<keyword evidence="7" id="KW-0067">ATP-binding</keyword>
<evidence type="ECO:0000256" key="6">
    <source>
        <dbReference type="ARBA" id="ARBA00022777"/>
    </source>
</evidence>
<dbReference type="SUPFAM" id="SSF47384">
    <property type="entry name" value="Homodimeric domain of signal transducing histidine kinase"/>
    <property type="match status" value="1"/>
</dbReference>
<dbReference type="PROSITE" id="PS50113">
    <property type="entry name" value="PAC"/>
    <property type="match status" value="1"/>
</dbReference>
<evidence type="ECO:0000256" key="1">
    <source>
        <dbReference type="ARBA" id="ARBA00000085"/>
    </source>
</evidence>
<evidence type="ECO:0000256" key="8">
    <source>
        <dbReference type="ARBA" id="ARBA00023012"/>
    </source>
</evidence>
<dbReference type="PANTHER" id="PTHR43065">
    <property type="entry name" value="SENSOR HISTIDINE KINASE"/>
    <property type="match status" value="1"/>
</dbReference>
<dbReference type="Gene3D" id="1.10.287.130">
    <property type="match status" value="1"/>
</dbReference>
<dbReference type="PRINTS" id="PR00344">
    <property type="entry name" value="BCTRLSENSOR"/>
</dbReference>
<gene>
    <name evidence="12" type="ORF">SAMN02745885_00866</name>
</gene>
<dbReference type="NCBIfam" id="TIGR00229">
    <property type="entry name" value="sensory_box"/>
    <property type="match status" value="1"/>
</dbReference>
<dbReference type="EC" id="2.7.13.3" evidence="2"/>
<dbReference type="InterPro" id="IPR035965">
    <property type="entry name" value="PAS-like_dom_sf"/>
</dbReference>
<dbReference type="InterPro" id="IPR004358">
    <property type="entry name" value="Sig_transdc_His_kin-like_C"/>
</dbReference>
<dbReference type="SUPFAM" id="SSF55874">
    <property type="entry name" value="ATPase domain of HSP90 chaperone/DNA topoisomerase II/histidine kinase"/>
    <property type="match status" value="1"/>
</dbReference>
<evidence type="ECO:0000259" key="9">
    <source>
        <dbReference type="PROSITE" id="PS50109"/>
    </source>
</evidence>
<keyword evidence="13" id="KW-1185">Reference proteome</keyword>
<evidence type="ECO:0000259" key="10">
    <source>
        <dbReference type="PROSITE" id="PS50112"/>
    </source>
</evidence>
<protein>
    <recommendedName>
        <fullName evidence="2">histidine kinase</fullName>
        <ecNumber evidence="2">2.7.13.3</ecNumber>
    </recommendedName>
</protein>
<dbReference type="GO" id="GO:0000155">
    <property type="term" value="F:phosphorelay sensor kinase activity"/>
    <property type="evidence" value="ECO:0007669"/>
    <property type="project" value="InterPro"/>
</dbReference>
<dbReference type="CDD" id="cd00075">
    <property type="entry name" value="HATPase"/>
    <property type="match status" value="1"/>
</dbReference>
<evidence type="ECO:0000259" key="11">
    <source>
        <dbReference type="PROSITE" id="PS50113"/>
    </source>
</evidence>
<dbReference type="InterPro" id="IPR036890">
    <property type="entry name" value="HATPase_C_sf"/>
</dbReference>
<evidence type="ECO:0000256" key="3">
    <source>
        <dbReference type="ARBA" id="ARBA00022553"/>
    </source>
</evidence>
<dbReference type="InterPro" id="IPR036097">
    <property type="entry name" value="HisK_dim/P_sf"/>
</dbReference>
<dbReference type="SMART" id="SM00387">
    <property type="entry name" value="HATPase_c"/>
    <property type="match status" value="1"/>
</dbReference>
<keyword evidence="6" id="KW-0418">Kinase</keyword>
<name>A0A1T4NBL0_9FIRM</name>
<keyword evidence="5" id="KW-0547">Nucleotide-binding</keyword>
<comment type="catalytic activity">
    <reaction evidence="1">
        <text>ATP + protein L-histidine = ADP + protein N-phospho-L-histidine.</text>
        <dbReference type="EC" id="2.7.13.3"/>
    </reaction>
</comment>
<dbReference type="InterPro" id="IPR000014">
    <property type="entry name" value="PAS"/>
</dbReference>
<evidence type="ECO:0000256" key="7">
    <source>
        <dbReference type="ARBA" id="ARBA00022840"/>
    </source>
</evidence>
<dbReference type="CDD" id="cd00082">
    <property type="entry name" value="HisKA"/>
    <property type="match status" value="1"/>
</dbReference>
<dbReference type="GO" id="GO:0005524">
    <property type="term" value="F:ATP binding"/>
    <property type="evidence" value="ECO:0007669"/>
    <property type="project" value="UniProtKB-KW"/>
</dbReference>
<dbReference type="InterPro" id="IPR003594">
    <property type="entry name" value="HATPase_dom"/>
</dbReference>
<feature type="domain" description="PAC" evidence="11">
    <location>
        <begin position="82"/>
        <end position="132"/>
    </location>
</feature>
<dbReference type="Proteomes" id="UP000189933">
    <property type="component" value="Unassembled WGS sequence"/>
</dbReference>
<dbReference type="PANTHER" id="PTHR43065:SF10">
    <property type="entry name" value="PEROXIDE STRESS-ACTIVATED HISTIDINE KINASE MAK3"/>
    <property type="match status" value="1"/>
</dbReference>
<dbReference type="EMBL" id="FUXM01000006">
    <property type="protein sequence ID" value="SJZ76495.1"/>
    <property type="molecule type" value="Genomic_DNA"/>
</dbReference>
<keyword evidence="4" id="KW-0808">Transferase</keyword>
<keyword evidence="8" id="KW-0902">Two-component regulatory system</keyword>
<proteinExistence type="predicted"/>
<accession>A0A1T4NBL0</accession>
<dbReference type="PROSITE" id="PS50109">
    <property type="entry name" value="HIS_KIN"/>
    <property type="match status" value="1"/>
</dbReference>
<evidence type="ECO:0000256" key="4">
    <source>
        <dbReference type="ARBA" id="ARBA00022679"/>
    </source>
</evidence>
<feature type="domain" description="Histidine kinase" evidence="9">
    <location>
        <begin position="145"/>
        <end position="350"/>
    </location>
</feature>
<dbReference type="PROSITE" id="PS50112">
    <property type="entry name" value="PAS"/>
    <property type="match status" value="1"/>
</dbReference>
<evidence type="ECO:0000256" key="2">
    <source>
        <dbReference type="ARBA" id="ARBA00012438"/>
    </source>
</evidence>
<dbReference type="CDD" id="cd00130">
    <property type="entry name" value="PAS"/>
    <property type="match status" value="1"/>
</dbReference>
<dbReference type="AlphaFoldDB" id="A0A1T4NBL0"/>